<reference evidence="3" key="1">
    <citation type="journal article" date="2019" name="Int. J. Syst. Evol. Microbiol.">
        <title>The Global Catalogue of Microorganisms (GCM) 10K type strain sequencing project: providing services to taxonomists for standard genome sequencing and annotation.</title>
        <authorList>
            <consortium name="The Broad Institute Genomics Platform"/>
            <consortium name="The Broad Institute Genome Sequencing Center for Infectious Disease"/>
            <person name="Wu L."/>
            <person name="Ma J."/>
        </authorList>
    </citation>
    <scope>NUCLEOTIDE SEQUENCE [LARGE SCALE GENOMIC DNA]</scope>
    <source>
        <strain evidence="3">CGMCC 1.18575</strain>
    </source>
</reference>
<gene>
    <name evidence="2" type="ORF">ACFPOF_11960</name>
</gene>
<keyword evidence="1" id="KW-0732">Signal</keyword>
<sequence>MNGKKIGLWTCALVMALSLTGWPAGRSYAKPATGLEAAFVRDGDLWAKKADGKERRLTQGDKVQRPLWSNDGEWIAYQVASDARQTLKLLHVPTGAVREIASGGWITAQWASEKNDLAYAVEGKLSWLRADKPKEAPSEIARDISGFSWLPDGRGWIASTQSKLLKENDWTPVRIVRYSKAGTAPKTLRELPKPSDAFFVVGTSAFKFSPTGKWVAFLATPTASLSADGNALCLMSADGGAFSKIADMLNDEEWFQWADRGERLAYIEGVGREATSNKRLMLLNAPDGKPIRLTPEGYVDQSFTWQGGDRVIVARAEERKDGVNSASYPPSSLVEIKLQGNRPHRLPAPPAGYSDTGPQYFPRANRLTWVRTNRSQADVFVSGKSGNGSANWIPNLDPVADYYGRWNWETVLAIRS</sequence>
<evidence type="ECO:0008006" key="4">
    <source>
        <dbReference type="Google" id="ProtNLM"/>
    </source>
</evidence>
<accession>A0ABW0HWM6</accession>
<name>A0ABW0HWM6_9BACL</name>
<organism evidence="2 3">
    <name type="scientific">Cohnella soli</name>
    <dbReference type="NCBI Taxonomy" id="425005"/>
    <lineage>
        <taxon>Bacteria</taxon>
        <taxon>Bacillati</taxon>
        <taxon>Bacillota</taxon>
        <taxon>Bacilli</taxon>
        <taxon>Bacillales</taxon>
        <taxon>Paenibacillaceae</taxon>
        <taxon>Cohnella</taxon>
    </lineage>
</organism>
<dbReference type="Proteomes" id="UP001596113">
    <property type="component" value="Unassembled WGS sequence"/>
</dbReference>
<dbReference type="InterPro" id="IPR011042">
    <property type="entry name" value="6-blade_b-propeller_TolB-like"/>
</dbReference>
<dbReference type="Gene3D" id="2.120.10.30">
    <property type="entry name" value="TolB, C-terminal domain"/>
    <property type="match status" value="1"/>
</dbReference>
<protein>
    <recommendedName>
        <fullName evidence="4">Translocation protein TolB</fullName>
    </recommendedName>
</protein>
<dbReference type="EMBL" id="JBHSMI010000023">
    <property type="protein sequence ID" value="MFC5403447.1"/>
    <property type="molecule type" value="Genomic_DNA"/>
</dbReference>
<dbReference type="PANTHER" id="PTHR36842:SF1">
    <property type="entry name" value="PROTEIN TOLB"/>
    <property type="match status" value="1"/>
</dbReference>
<feature type="signal peptide" evidence="1">
    <location>
        <begin position="1"/>
        <end position="23"/>
    </location>
</feature>
<dbReference type="SUPFAM" id="SSF82171">
    <property type="entry name" value="DPP6 N-terminal domain-like"/>
    <property type="match status" value="1"/>
</dbReference>
<keyword evidence="3" id="KW-1185">Reference proteome</keyword>
<feature type="chain" id="PRO_5045928040" description="Translocation protein TolB" evidence="1">
    <location>
        <begin position="24"/>
        <end position="416"/>
    </location>
</feature>
<evidence type="ECO:0000256" key="1">
    <source>
        <dbReference type="SAM" id="SignalP"/>
    </source>
</evidence>
<evidence type="ECO:0000313" key="3">
    <source>
        <dbReference type="Proteomes" id="UP001596113"/>
    </source>
</evidence>
<dbReference type="Gene3D" id="2.120.10.60">
    <property type="entry name" value="Tricorn protease N-terminal domain"/>
    <property type="match status" value="1"/>
</dbReference>
<dbReference type="PANTHER" id="PTHR36842">
    <property type="entry name" value="PROTEIN TOLB HOMOLOG"/>
    <property type="match status" value="1"/>
</dbReference>
<evidence type="ECO:0000313" key="2">
    <source>
        <dbReference type="EMBL" id="MFC5403447.1"/>
    </source>
</evidence>
<comment type="caution">
    <text evidence="2">The sequence shown here is derived from an EMBL/GenBank/DDBJ whole genome shotgun (WGS) entry which is preliminary data.</text>
</comment>
<dbReference type="RefSeq" id="WP_378132803.1">
    <property type="nucleotide sequence ID" value="NZ_JBHSMI010000023.1"/>
</dbReference>
<proteinExistence type="predicted"/>